<evidence type="ECO:0000313" key="1">
    <source>
        <dbReference type="EMBL" id="KJV06179.1"/>
    </source>
</evidence>
<dbReference type="InterPro" id="IPR007060">
    <property type="entry name" value="FtsL/DivIC"/>
</dbReference>
<accession>A0A0F3IKU4</accession>
<name>A0A0F3IKU4_9PROT</name>
<keyword evidence="2" id="KW-1185">Reference proteome</keyword>
<dbReference type="Proteomes" id="UP000033774">
    <property type="component" value="Unassembled WGS sequence"/>
</dbReference>
<dbReference type="AlphaFoldDB" id="A0A0F3IKU4"/>
<dbReference type="EMBL" id="LAJY01000951">
    <property type="protein sequence ID" value="KJV06179.1"/>
    <property type="molecule type" value="Genomic_DNA"/>
</dbReference>
<proteinExistence type="predicted"/>
<evidence type="ECO:0008006" key="3">
    <source>
        <dbReference type="Google" id="ProtNLM"/>
    </source>
</evidence>
<evidence type="ECO:0000313" key="2">
    <source>
        <dbReference type="Proteomes" id="UP000033774"/>
    </source>
</evidence>
<sequence>MLGASFVAYFAYHAVHGDRGMLAYLHLQQEIRKAEITRDLVHAEREILEKRVSLMRPDRLDPDLLEERARVLLNFGRKDEVQIMLQRPQALPPEIAVN</sequence>
<comment type="caution">
    <text evidence="1">The sequence shown here is derived from an EMBL/GenBank/DDBJ whole genome shotgun (WGS) entry which is preliminary data.</text>
</comment>
<gene>
    <name evidence="1" type="ORF">VZ95_20875</name>
</gene>
<reference evidence="1 2" key="1">
    <citation type="submission" date="2015-03" db="EMBL/GenBank/DDBJ databases">
        <title>Draft genome sequence of Elstera litoralis.</title>
        <authorList>
            <person name="Rahalkar M.C."/>
            <person name="Dhakephalkar P.K."/>
            <person name="Pore S.D."/>
            <person name="Arora P."/>
            <person name="Kapse N.G."/>
            <person name="Pandit P.S."/>
        </authorList>
    </citation>
    <scope>NUCLEOTIDE SEQUENCE [LARGE SCALE GENOMIC DNA]</scope>
    <source>
        <strain evidence="1 2">Dia-1</strain>
    </source>
</reference>
<dbReference type="OrthoDB" id="9815600at2"/>
<protein>
    <recommendedName>
        <fullName evidence="3">Septum formation initiator</fullName>
    </recommendedName>
</protein>
<dbReference type="Pfam" id="PF04977">
    <property type="entry name" value="DivIC"/>
    <property type="match status" value="1"/>
</dbReference>
<organism evidence="1 2">
    <name type="scientific">Elstera litoralis</name>
    <dbReference type="NCBI Taxonomy" id="552518"/>
    <lineage>
        <taxon>Bacteria</taxon>
        <taxon>Pseudomonadati</taxon>
        <taxon>Pseudomonadota</taxon>
        <taxon>Alphaproteobacteria</taxon>
        <taxon>Rhodospirillales</taxon>
        <taxon>Rhodospirillaceae</taxon>
        <taxon>Elstera</taxon>
    </lineage>
</organism>